<dbReference type="InterPro" id="IPR014729">
    <property type="entry name" value="Rossmann-like_a/b/a_fold"/>
</dbReference>
<evidence type="ECO:0000256" key="15">
    <source>
        <dbReference type="HAMAP-Rule" id="MF_02003"/>
    </source>
</evidence>
<dbReference type="PROSITE" id="PS00178">
    <property type="entry name" value="AA_TRNA_LIGASE_I"/>
    <property type="match status" value="1"/>
</dbReference>
<dbReference type="InterPro" id="IPR009080">
    <property type="entry name" value="tRNAsynth_Ia_anticodon-bd"/>
</dbReference>
<dbReference type="Proteomes" id="UP000177987">
    <property type="component" value="Unassembled WGS sequence"/>
</dbReference>
<dbReference type="HAMAP" id="MF_02003">
    <property type="entry name" value="Ile_tRNA_synth_type2"/>
    <property type="match status" value="1"/>
</dbReference>
<keyword evidence="9 15" id="KW-0862">Zinc</keyword>
<dbReference type="GO" id="GO:0008270">
    <property type="term" value="F:zinc ion binding"/>
    <property type="evidence" value="ECO:0007669"/>
    <property type="project" value="UniProtKB-UniRule"/>
</dbReference>
<comment type="similarity">
    <text evidence="3 15">Belongs to the class-I aminoacyl-tRNA synthetase family. IleS type 2 subfamily.</text>
</comment>
<dbReference type="InterPro" id="IPR013078">
    <property type="entry name" value="His_Pase_superF_clade-1"/>
</dbReference>
<evidence type="ECO:0000256" key="2">
    <source>
        <dbReference type="ARBA" id="ARBA00004496"/>
    </source>
</evidence>
<dbReference type="PROSITE" id="PS00175">
    <property type="entry name" value="PG_MUTASE"/>
    <property type="match status" value="1"/>
</dbReference>
<feature type="binding site" evidence="17">
    <location>
        <begin position="503"/>
        <end position="510"/>
    </location>
    <ligand>
        <name>substrate</name>
    </ligand>
</feature>
<evidence type="ECO:0000256" key="5">
    <source>
        <dbReference type="ARBA" id="ARBA00022490"/>
    </source>
</evidence>
<dbReference type="Pfam" id="PF19302">
    <property type="entry name" value="DUF5915"/>
    <property type="match status" value="1"/>
</dbReference>
<evidence type="ECO:0000256" key="6">
    <source>
        <dbReference type="ARBA" id="ARBA00022598"/>
    </source>
</evidence>
<reference evidence="20 21" key="1">
    <citation type="journal article" date="2016" name="Nat. Commun.">
        <title>Thousands of microbial genomes shed light on interconnected biogeochemical processes in an aquifer system.</title>
        <authorList>
            <person name="Anantharaman K."/>
            <person name="Brown C.T."/>
            <person name="Hug L.A."/>
            <person name="Sharon I."/>
            <person name="Castelle C.J."/>
            <person name="Probst A.J."/>
            <person name="Thomas B.C."/>
            <person name="Singh A."/>
            <person name="Wilkins M.J."/>
            <person name="Karaoz U."/>
            <person name="Brodie E.L."/>
            <person name="Williams K.H."/>
            <person name="Hubbard S.S."/>
            <person name="Banfield J.F."/>
        </authorList>
    </citation>
    <scope>NUCLEOTIDE SEQUENCE [LARGE SCALE GENOMIC DNA]</scope>
</reference>
<dbReference type="SUPFAM" id="SSF52374">
    <property type="entry name" value="Nucleotidylyl transferase"/>
    <property type="match status" value="1"/>
</dbReference>
<dbReference type="Gene3D" id="3.40.50.620">
    <property type="entry name" value="HUPs"/>
    <property type="match status" value="2"/>
</dbReference>
<feature type="domain" description="Aminoacyl-tRNA synthetase class Ia" evidence="18">
    <location>
        <begin position="18"/>
        <end position="494"/>
    </location>
</feature>
<evidence type="ECO:0000313" key="20">
    <source>
        <dbReference type="EMBL" id="OHA83493.1"/>
    </source>
</evidence>
<dbReference type="PANTHER" id="PTHR42780">
    <property type="entry name" value="SOLEUCYL-TRNA SYNTHETASE"/>
    <property type="match status" value="1"/>
</dbReference>
<evidence type="ECO:0000259" key="18">
    <source>
        <dbReference type="Pfam" id="PF00133"/>
    </source>
</evidence>
<evidence type="ECO:0000259" key="19">
    <source>
        <dbReference type="Pfam" id="PF08264"/>
    </source>
</evidence>
<dbReference type="GO" id="GO:0004822">
    <property type="term" value="F:isoleucine-tRNA ligase activity"/>
    <property type="evidence" value="ECO:0007669"/>
    <property type="project" value="UniProtKB-UniRule"/>
</dbReference>
<feature type="short sequence motif" description="'KMSKS' region" evidence="15">
    <location>
        <begin position="801"/>
        <end position="805"/>
    </location>
</feature>
<evidence type="ECO:0000256" key="9">
    <source>
        <dbReference type="ARBA" id="ARBA00022833"/>
    </source>
</evidence>
<comment type="subcellular location">
    <subcellularLocation>
        <location evidence="2 15">Cytoplasm</location>
    </subcellularLocation>
</comment>
<dbReference type="EMBL" id="MHUW01000016">
    <property type="protein sequence ID" value="OHA83493.1"/>
    <property type="molecule type" value="Genomic_DNA"/>
</dbReference>
<feature type="binding site" evidence="17">
    <location>
        <position position="557"/>
    </location>
    <ligand>
        <name>substrate</name>
    </ligand>
</feature>
<dbReference type="InterPro" id="IPR013155">
    <property type="entry name" value="M/V/L/I-tRNA-synth_anticd-bd"/>
</dbReference>
<organism evidence="20 21">
    <name type="scientific">Candidatus Yonathbacteria bacterium RIFCSPLOWO2_01_FULL_47_33b</name>
    <dbReference type="NCBI Taxonomy" id="1802727"/>
    <lineage>
        <taxon>Bacteria</taxon>
        <taxon>Candidatus Yonathiibacteriota</taxon>
    </lineage>
</organism>
<comment type="function">
    <text evidence="13 15">Catalyzes the attachment of isoleucine to tRNA(Ile). As IleRS can inadvertently accommodate and process structurally similar amino acids such as valine, to avoid such errors it has two additional distinct tRNA(Ile)-dependent editing activities. One activity is designated as 'pretransfer' editing and involves the hydrolysis of activated Val-AMP. The other activity is designated 'posttransfer' editing and involves deacylation of mischarged Val-tRNA(Ile).</text>
</comment>
<evidence type="ECO:0000256" key="12">
    <source>
        <dbReference type="ARBA" id="ARBA00023146"/>
    </source>
</evidence>
<dbReference type="Gene3D" id="1.10.730.10">
    <property type="entry name" value="Isoleucyl-tRNA Synthetase, Domain 1"/>
    <property type="match status" value="1"/>
</dbReference>
<proteinExistence type="inferred from homology"/>
<evidence type="ECO:0000256" key="16">
    <source>
        <dbReference type="PIRSR" id="PIRSR613078-1"/>
    </source>
</evidence>
<dbReference type="GO" id="GO:0002161">
    <property type="term" value="F:aminoacyl-tRNA deacylase activity"/>
    <property type="evidence" value="ECO:0007669"/>
    <property type="project" value="InterPro"/>
</dbReference>
<feature type="short sequence motif" description="'HIGH' region" evidence="15">
    <location>
        <begin position="47"/>
        <end position="57"/>
    </location>
</feature>
<evidence type="ECO:0000256" key="1">
    <source>
        <dbReference type="ARBA" id="ARBA00001947"/>
    </source>
</evidence>
<protein>
    <recommendedName>
        <fullName evidence="15">Isoleucine--tRNA ligase</fullName>
        <ecNumber evidence="15">6.1.1.5</ecNumber>
    </recommendedName>
    <alternativeName>
        <fullName evidence="15">Isoleucyl-tRNA synthetase</fullName>
        <shortName evidence="15">IleRS</shortName>
    </alternativeName>
</protein>
<dbReference type="InterPro" id="IPR009008">
    <property type="entry name" value="Val/Leu/Ile-tRNA-synth_edit"/>
</dbReference>
<dbReference type="EC" id="6.1.1.5" evidence="15"/>
<evidence type="ECO:0000256" key="14">
    <source>
        <dbReference type="ARBA" id="ARBA00048359"/>
    </source>
</evidence>
<dbReference type="GO" id="GO:0000049">
    <property type="term" value="F:tRNA binding"/>
    <property type="evidence" value="ECO:0007669"/>
    <property type="project" value="InterPro"/>
</dbReference>
<dbReference type="InterPro" id="IPR001412">
    <property type="entry name" value="aa-tRNA-synth_I_CS"/>
</dbReference>
<dbReference type="Pfam" id="PF00300">
    <property type="entry name" value="His_Phos_1"/>
    <property type="match status" value="1"/>
</dbReference>
<dbReference type="AlphaFoldDB" id="A0A1G2SEJ7"/>
<accession>A0A1G2SEJ7</accession>
<evidence type="ECO:0000256" key="8">
    <source>
        <dbReference type="ARBA" id="ARBA00022741"/>
    </source>
</evidence>
<dbReference type="GO" id="GO:0006428">
    <property type="term" value="P:isoleucyl-tRNA aminoacylation"/>
    <property type="evidence" value="ECO:0007669"/>
    <property type="project" value="UniProtKB-UniRule"/>
</dbReference>
<dbReference type="Gene3D" id="3.40.50.1240">
    <property type="entry name" value="Phosphoglycerate mutase-like"/>
    <property type="match status" value="1"/>
</dbReference>
<dbReference type="GO" id="GO:0005737">
    <property type="term" value="C:cytoplasm"/>
    <property type="evidence" value="ECO:0007669"/>
    <property type="project" value="UniProtKB-SubCell"/>
</dbReference>
<comment type="domain">
    <text evidence="15">IleRS has two distinct active sites: one for aminoacylation and one for editing. The misactivated valine is translocated from the active site to the editing site, which sterically excludes the correctly activated isoleucine. The single editing site contains two valyl binding pockets, one specific for each substrate (Val-AMP or Val-tRNA(Ile)).</text>
</comment>
<evidence type="ECO:0000313" key="21">
    <source>
        <dbReference type="Proteomes" id="UP000177987"/>
    </source>
</evidence>
<keyword evidence="7 15" id="KW-0479">Metal-binding</keyword>
<keyword evidence="10 15" id="KW-0067">ATP-binding</keyword>
<feature type="active site" description="Proton donor/acceptor" evidence="16">
    <location>
        <position position="584"/>
    </location>
</feature>
<evidence type="ECO:0000256" key="7">
    <source>
        <dbReference type="ARBA" id="ARBA00022723"/>
    </source>
</evidence>
<comment type="cofactor">
    <cofactor evidence="1 15">
        <name>Zn(2+)</name>
        <dbReference type="ChEBI" id="CHEBI:29105"/>
    </cofactor>
</comment>
<dbReference type="GO" id="GO:0005524">
    <property type="term" value="F:ATP binding"/>
    <property type="evidence" value="ECO:0007669"/>
    <property type="project" value="UniProtKB-UniRule"/>
</dbReference>
<evidence type="ECO:0000256" key="11">
    <source>
        <dbReference type="ARBA" id="ARBA00022917"/>
    </source>
</evidence>
<dbReference type="STRING" id="1802727.A2937_00080"/>
<dbReference type="SMART" id="SM00855">
    <property type="entry name" value="PGAM"/>
    <property type="match status" value="1"/>
</dbReference>
<dbReference type="CDD" id="cd07067">
    <property type="entry name" value="HP_PGM_like"/>
    <property type="match status" value="1"/>
</dbReference>
<dbReference type="PANTHER" id="PTHR42780:SF1">
    <property type="entry name" value="ISOLEUCINE--TRNA LIGASE, CYTOPLASMIC"/>
    <property type="match status" value="1"/>
</dbReference>
<evidence type="ECO:0000256" key="13">
    <source>
        <dbReference type="ARBA" id="ARBA00025217"/>
    </source>
</evidence>
<dbReference type="Pfam" id="PF00133">
    <property type="entry name" value="tRNA-synt_1"/>
    <property type="match status" value="2"/>
</dbReference>
<evidence type="ECO:0000256" key="10">
    <source>
        <dbReference type="ARBA" id="ARBA00022840"/>
    </source>
</evidence>
<dbReference type="InterPro" id="IPR033709">
    <property type="entry name" value="Anticodon_Ile_ABEc"/>
</dbReference>
<dbReference type="FunFam" id="3.40.50.620:FF:000063">
    <property type="entry name" value="Isoleucine--tRNA ligase"/>
    <property type="match status" value="1"/>
</dbReference>
<dbReference type="InterPro" id="IPR029033">
    <property type="entry name" value="His_PPase_superfam"/>
</dbReference>
<dbReference type="SUPFAM" id="SSF50677">
    <property type="entry name" value="ValRS/IleRS/LeuRS editing domain"/>
    <property type="match status" value="1"/>
</dbReference>
<comment type="catalytic activity">
    <reaction evidence="14 15">
        <text>tRNA(Ile) + L-isoleucine + ATP = L-isoleucyl-tRNA(Ile) + AMP + diphosphate</text>
        <dbReference type="Rhea" id="RHEA:11060"/>
        <dbReference type="Rhea" id="RHEA-COMP:9666"/>
        <dbReference type="Rhea" id="RHEA-COMP:9695"/>
        <dbReference type="ChEBI" id="CHEBI:30616"/>
        <dbReference type="ChEBI" id="CHEBI:33019"/>
        <dbReference type="ChEBI" id="CHEBI:58045"/>
        <dbReference type="ChEBI" id="CHEBI:78442"/>
        <dbReference type="ChEBI" id="CHEBI:78528"/>
        <dbReference type="ChEBI" id="CHEBI:456215"/>
        <dbReference type="EC" id="6.1.1.5"/>
    </reaction>
</comment>
<keyword evidence="12 15" id="KW-0030">Aminoacyl-tRNA synthetase</keyword>
<keyword evidence="5 15" id="KW-0963">Cytoplasm</keyword>
<keyword evidence="8 15" id="KW-0547">Nucleotide-binding</keyword>
<dbReference type="InterPro" id="IPR001345">
    <property type="entry name" value="PG/BPGM_mutase_AS"/>
</dbReference>
<feature type="domain" description="Aminoacyl-tRNA synthetase class Ia" evidence="18">
    <location>
        <begin position="715"/>
        <end position="838"/>
    </location>
</feature>
<comment type="caution">
    <text evidence="20">The sequence shown here is derived from an EMBL/GenBank/DDBJ whole genome shotgun (WGS) entry which is preliminary data.</text>
</comment>
<dbReference type="Gene3D" id="3.90.740.10">
    <property type="entry name" value="Valyl/Leucyl/Isoleucyl-tRNA synthetase, editing domain"/>
    <property type="match status" value="1"/>
</dbReference>
<evidence type="ECO:0000256" key="4">
    <source>
        <dbReference type="ARBA" id="ARBA00011245"/>
    </source>
</evidence>
<dbReference type="PRINTS" id="PR00984">
    <property type="entry name" value="TRNASYNTHILE"/>
</dbReference>
<feature type="active site" description="Tele-phosphohistidine intermediate" evidence="16">
    <location>
        <position position="504"/>
    </location>
</feature>
<dbReference type="InterPro" id="IPR023586">
    <property type="entry name" value="Ile-tRNA-ligase_type2"/>
</dbReference>
<feature type="binding site" evidence="15">
    <location>
        <position position="804"/>
    </location>
    <ligand>
        <name>ATP</name>
        <dbReference type="ChEBI" id="CHEBI:30616"/>
    </ligand>
</feature>
<evidence type="ECO:0000256" key="17">
    <source>
        <dbReference type="PIRSR" id="PIRSR613078-2"/>
    </source>
</evidence>
<keyword evidence="11 15" id="KW-0648">Protein biosynthesis</keyword>
<dbReference type="Pfam" id="PF08264">
    <property type="entry name" value="Anticodon_1"/>
    <property type="match status" value="1"/>
</dbReference>
<evidence type="ECO:0000256" key="3">
    <source>
        <dbReference type="ARBA" id="ARBA00007078"/>
    </source>
</evidence>
<keyword evidence="6 15" id="KW-0436">Ligase</keyword>
<gene>
    <name evidence="15" type="primary">ileS</name>
    <name evidence="20" type="ORF">A2937_00080</name>
</gene>
<name>A0A1G2SEJ7_9BACT</name>
<dbReference type="SUPFAM" id="SSF47323">
    <property type="entry name" value="Anticodon-binding domain of a subclass of class I aminoacyl-tRNA synthetases"/>
    <property type="match status" value="1"/>
</dbReference>
<feature type="domain" description="Methionyl/Valyl/Leucyl/Isoleucyl-tRNA synthetase anticodon-binding" evidence="19">
    <location>
        <begin position="884"/>
        <end position="1026"/>
    </location>
</feature>
<dbReference type="SUPFAM" id="SSF53254">
    <property type="entry name" value="Phosphoglycerate mutase-like"/>
    <property type="match status" value="1"/>
</dbReference>
<comment type="subunit">
    <text evidence="4 15">Monomer.</text>
</comment>
<sequence>MDELEKKSDIAKREEETLAAWQSQGVFEKSLAQTKGGEEFVFYDGPPFATGLPHYGHLLASTIKDTIPRYQTMNGRYVRRVWGWDCHGLPIENLIEAELGLAHKKDIEDYGIGNFNEAARASVLRYDAEWKKMIPRLGRWIDMEHAYSTMDANYTESIWWAFKTLHDKGLVYQGFKPMHICPRCETTLSNNEVSEGYKDITDISVTVKFALADEPHTYLLAWTTTPWTLPGNVALAVNPDEEYAEVALNDERYILANARVEKVFEGKEHRIIKTMRGADVAGRSYKPLFDYYASQGALAHRENGWKVYGASFVTMESGTGIVHIAPAFGEDDMALGTREKLPFVQHVGMDGLMKSEVRDFAGIAVKPKGDHQATDILIIKHLAGMGALFSKEKIIHSYPHCWRCDTPLLNYAAGSWFVRAPELKEKLLSENAKTSWVPENMRDGRFGKWLENARDWAISRSRYWGAPLPVWHCSSCEKREVFGSRAELAEKTKKSGNRYLVMRHGEAQSNARGVVSSKLETNAEFSLTEKGRVSAEESGKKLTGERIDLIVTSPFVRTKETAEIVAAAIGYDTRQIVVDERIKEIDTGIFDGRPIEEYRGNFSSIKEKLTKRPDGGECLLDVKLRVMPFLEELEARYAGKTILIVTHEYPAWMLVAGTAGATVNQAVLLKENRDDFLLTGEVRELPFAPFPHNADFEFDLHRPYIDKVVVSCPCGGTMSRTPYVFDCWFESGSMPYAQFHYPFENKELFEKNFPADFIAEGVDQTRGWFYNMLVLSVGLFDKSPFKNVIVNGMVLAEDGQKMSKKLKNYPDPIEVLNKYGADAVRYYMLASPIVHAEDLAFSERGVDEVVKKIIVRLMNVLSFYEMYPEESAQSKEGKSNSPLDQWIFARLAELGNEMTRSFDTYELDRAAKPIGLFVDDLSTWYIRRSRDRFKSDDADDRANAIATTRTVLREFSKLLAPVMPFLAEHLYAHAGGDKESVHLESWPEFSVSDNLILTDMAEVRRVVSLALEARAKAGIKVRQPLASVTVRGVVLNSALSSIITDELNVKKVIFTETAEQEVSLDIVITPELKREGQFRDLVRTVQELRKKTGLTPADMVTLEVATNDEGRALVEEFSADLKKTALLKDIVFIEVVGERTDIDGIPFTFAISH</sequence>
<dbReference type="InterPro" id="IPR002301">
    <property type="entry name" value="Ile-tRNA-ligase"/>
</dbReference>
<dbReference type="InterPro" id="IPR002300">
    <property type="entry name" value="aa-tRNA-synth_Ia"/>
</dbReference>
<dbReference type="CDD" id="cd07961">
    <property type="entry name" value="Anticodon_Ia_Ile_ABEc"/>
    <property type="match status" value="1"/>
</dbReference>